<keyword evidence="2" id="KW-1185">Reference proteome</keyword>
<name>A0A0B0PQ10_GOSAR</name>
<evidence type="ECO:0000313" key="2">
    <source>
        <dbReference type="Proteomes" id="UP000032142"/>
    </source>
</evidence>
<protein>
    <submittedName>
        <fullName evidence="1">Uncharacterized protein</fullName>
    </submittedName>
</protein>
<sequence length="63" mass="7320">MPLSQTGSYTKSHIEILCHDMCILTIPMIRTGLFGRCHIIRNFSNFSYSTQIAIHHYSLTYKQ</sequence>
<dbReference type="AlphaFoldDB" id="A0A0B0PQ10"/>
<reference evidence="2" key="1">
    <citation type="submission" date="2014-09" db="EMBL/GenBank/DDBJ databases">
        <authorList>
            <person name="Mudge J."/>
            <person name="Ramaraj T."/>
            <person name="Lindquist I.E."/>
            <person name="Bharti A.K."/>
            <person name="Sundararajan A."/>
            <person name="Cameron C.T."/>
            <person name="Woodward J.E."/>
            <person name="May G.D."/>
            <person name="Brubaker C."/>
            <person name="Broadhvest J."/>
            <person name="Wilkins T.A."/>
        </authorList>
    </citation>
    <scope>NUCLEOTIDE SEQUENCE</scope>
    <source>
        <strain evidence="2">cv. AKA8401</strain>
    </source>
</reference>
<dbReference type="EMBL" id="KN432627">
    <property type="protein sequence ID" value="KHG25491.1"/>
    <property type="molecule type" value="Genomic_DNA"/>
</dbReference>
<gene>
    <name evidence="1" type="ORF">F383_32824</name>
</gene>
<evidence type="ECO:0000313" key="1">
    <source>
        <dbReference type="EMBL" id="KHG25491.1"/>
    </source>
</evidence>
<proteinExistence type="predicted"/>
<dbReference type="Proteomes" id="UP000032142">
    <property type="component" value="Unassembled WGS sequence"/>
</dbReference>
<organism evidence="1 2">
    <name type="scientific">Gossypium arboreum</name>
    <name type="common">Tree cotton</name>
    <name type="synonym">Gossypium nanking</name>
    <dbReference type="NCBI Taxonomy" id="29729"/>
    <lineage>
        <taxon>Eukaryota</taxon>
        <taxon>Viridiplantae</taxon>
        <taxon>Streptophyta</taxon>
        <taxon>Embryophyta</taxon>
        <taxon>Tracheophyta</taxon>
        <taxon>Spermatophyta</taxon>
        <taxon>Magnoliopsida</taxon>
        <taxon>eudicotyledons</taxon>
        <taxon>Gunneridae</taxon>
        <taxon>Pentapetalae</taxon>
        <taxon>rosids</taxon>
        <taxon>malvids</taxon>
        <taxon>Malvales</taxon>
        <taxon>Malvaceae</taxon>
        <taxon>Malvoideae</taxon>
        <taxon>Gossypium</taxon>
    </lineage>
</organism>
<accession>A0A0B0PQ10</accession>